<evidence type="ECO:0000256" key="4">
    <source>
        <dbReference type="ARBA" id="ARBA00022692"/>
    </source>
</evidence>
<dbReference type="GO" id="GO:0009252">
    <property type="term" value="P:peptidoglycan biosynthetic process"/>
    <property type="evidence" value="ECO:0007669"/>
    <property type="project" value="UniProtKB-KW"/>
</dbReference>
<dbReference type="EC" id="2.4.99.28" evidence="14"/>
<feature type="transmembrane region" description="Helical" evidence="16">
    <location>
        <begin position="209"/>
        <end position="229"/>
    </location>
</feature>
<sequence>MSHSDTAYGAGHLPLQGGAEEPLIGRNIAGKLLLFIVFLLMCIGILVVYSSGAAWAEMKFSNPEYFLWRQVFFTFLGLGTVLLFASIDYRVFRKFSKMLLFFSIILLAMLLLLKAAGVIKGAARWIPLGPLNFQVSDFAKYALIFHFARFISDKQHVIKDLNNGYYPLLTMLLTVVTLIAVEPNFSTASLVALIGFLMMFLGGVRVKHLLVTAIPLLPAAGIFAIAQPYRVKRLVSFFLGGDESHLSYQVYQALIGLGNGGLTGLGIGASKQRELFLPLSYNDFVFVVIGEEFGFIGAVGLLLLFVIFFICGLLIAKHATDAFGRYVALGITAAIVLYAFINIAVASHLLPTTGVALPFISYGGTALLFNSIGVGILVSISRNRKQQDLQDSAETMEGQGI</sequence>
<evidence type="ECO:0000256" key="1">
    <source>
        <dbReference type="ARBA" id="ARBA00004141"/>
    </source>
</evidence>
<dbReference type="RefSeq" id="WP_012506795.1">
    <property type="nucleotide sequence ID" value="NC_011059.1"/>
</dbReference>
<feature type="transmembrane region" description="Helical" evidence="16">
    <location>
        <begin position="67"/>
        <end position="87"/>
    </location>
</feature>
<evidence type="ECO:0000256" key="9">
    <source>
        <dbReference type="ARBA" id="ARBA00032370"/>
    </source>
</evidence>
<dbReference type="GO" id="GO:0015648">
    <property type="term" value="F:lipid-linked peptidoglycan transporter activity"/>
    <property type="evidence" value="ECO:0007669"/>
    <property type="project" value="TreeGrafter"/>
</dbReference>
<evidence type="ECO:0000256" key="2">
    <source>
        <dbReference type="ARBA" id="ARBA00022676"/>
    </source>
</evidence>
<dbReference type="PANTHER" id="PTHR30474">
    <property type="entry name" value="CELL CYCLE PROTEIN"/>
    <property type="match status" value="1"/>
</dbReference>
<keyword evidence="18" id="KW-1185">Reference proteome</keyword>
<comment type="subcellular location">
    <subcellularLocation>
        <location evidence="1">Membrane</location>
        <topology evidence="1">Multi-pass membrane protein</topology>
    </subcellularLocation>
</comment>
<dbReference type="EMBL" id="CP001108">
    <property type="protein sequence ID" value="ACF47265.1"/>
    <property type="molecule type" value="Genomic_DNA"/>
</dbReference>
<evidence type="ECO:0000256" key="10">
    <source>
        <dbReference type="ARBA" id="ARBA00033270"/>
    </source>
</evidence>
<feature type="transmembrane region" description="Helical" evidence="16">
    <location>
        <begin position="131"/>
        <end position="152"/>
    </location>
</feature>
<dbReference type="GO" id="GO:0005886">
    <property type="term" value="C:plasma membrane"/>
    <property type="evidence" value="ECO:0007669"/>
    <property type="project" value="TreeGrafter"/>
</dbReference>
<comment type="catalytic activity">
    <reaction evidence="15">
        <text>[GlcNAc-(1-&gt;4)-Mur2Ac(oyl-L-Ala-gamma-D-Glu-L-Lys-D-Ala-D-Ala)](n)-di-trans,octa-cis-undecaprenyl diphosphate + beta-D-GlcNAc-(1-&gt;4)-Mur2Ac(oyl-L-Ala-gamma-D-Glu-L-Lys-D-Ala-D-Ala)-di-trans,octa-cis-undecaprenyl diphosphate = [GlcNAc-(1-&gt;4)-Mur2Ac(oyl-L-Ala-gamma-D-Glu-L-Lys-D-Ala-D-Ala)](n+1)-di-trans,octa-cis-undecaprenyl diphosphate + di-trans,octa-cis-undecaprenyl diphosphate + H(+)</text>
        <dbReference type="Rhea" id="RHEA:23708"/>
        <dbReference type="Rhea" id="RHEA-COMP:9602"/>
        <dbReference type="Rhea" id="RHEA-COMP:9603"/>
        <dbReference type="ChEBI" id="CHEBI:15378"/>
        <dbReference type="ChEBI" id="CHEBI:58405"/>
        <dbReference type="ChEBI" id="CHEBI:60033"/>
        <dbReference type="ChEBI" id="CHEBI:78435"/>
        <dbReference type="EC" id="2.4.99.28"/>
    </reaction>
</comment>
<keyword evidence="7 16" id="KW-1133">Transmembrane helix</keyword>
<evidence type="ECO:0000256" key="8">
    <source>
        <dbReference type="ARBA" id="ARBA00023136"/>
    </source>
</evidence>
<dbReference type="InterPro" id="IPR001182">
    <property type="entry name" value="FtsW/RodA"/>
</dbReference>
<feature type="transmembrane region" description="Helical" evidence="16">
    <location>
        <begin position="99"/>
        <end position="119"/>
    </location>
</feature>
<dbReference type="HOGENOM" id="CLU_029243_0_1_10"/>
<organism evidence="17 18">
    <name type="scientific">Prosthecochloris aestuarii (strain DSM 271 / SK 413)</name>
    <dbReference type="NCBI Taxonomy" id="290512"/>
    <lineage>
        <taxon>Bacteria</taxon>
        <taxon>Pseudomonadati</taxon>
        <taxon>Chlorobiota</taxon>
        <taxon>Chlorobiia</taxon>
        <taxon>Chlorobiales</taxon>
        <taxon>Chlorobiaceae</taxon>
        <taxon>Prosthecochloris</taxon>
    </lineage>
</organism>
<evidence type="ECO:0000256" key="7">
    <source>
        <dbReference type="ARBA" id="ARBA00022989"/>
    </source>
</evidence>
<dbReference type="GO" id="GO:0008955">
    <property type="term" value="F:peptidoglycan glycosyltransferase activity"/>
    <property type="evidence" value="ECO:0007669"/>
    <property type="project" value="UniProtKB-EC"/>
</dbReference>
<feature type="transmembrane region" description="Helical" evidence="16">
    <location>
        <begin position="327"/>
        <end position="347"/>
    </location>
</feature>
<evidence type="ECO:0000256" key="14">
    <source>
        <dbReference type="ARBA" id="ARBA00044770"/>
    </source>
</evidence>
<evidence type="ECO:0000256" key="16">
    <source>
        <dbReference type="SAM" id="Phobius"/>
    </source>
</evidence>
<evidence type="ECO:0000256" key="12">
    <source>
        <dbReference type="ARBA" id="ARBA00041185"/>
    </source>
</evidence>
<gene>
    <name evidence="17" type="ordered locus">Paes_2264</name>
</gene>
<dbReference type="Pfam" id="PF01098">
    <property type="entry name" value="FTSW_RODA_SPOVE"/>
    <property type="match status" value="1"/>
</dbReference>
<proteinExistence type="inferred from homology"/>
<dbReference type="STRING" id="290512.Paes_2264"/>
<dbReference type="GO" id="GO:0032153">
    <property type="term" value="C:cell division site"/>
    <property type="evidence" value="ECO:0007669"/>
    <property type="project" value="TreeGrafter"/>
</dbReference>
<keyword evidence="5" id="KW-0133">Cell shape</keyword>
<keyword evidence="6" id="KW-0573">Peptidoglycan synthesis</keyword>
<feature type="transmembrane region" description="Helical" evidence="16">
    <location>
        <begin position="187"/>
        <end position="204"/>
    </location>
</feature>
<evidence type="ECO:0000256" key="5">
    <source>
        <dbReference type="ARBA" id="ARBA00022960"/>
    </source>
</evidence>
<protein>
    <recommendedName>
        <fullName evidence="12">Probable peptidoglycan glycosyltransferase FtsW</fullName>
        <ecNumber evidence="14">2.4.99.28</ecNumber>
    </recommendedName>
    <alternativeName>
        <fullName evidence="13">Cell division protein FtsW</fullName>
    </alternativeName>
    <alternativeName>
        <fullName evidence="10">Cell wall polymerase</fullName>
    </alternativeName>
    <alternativeName>
        <fullName evidence="9">Peptidoglycan polymerase</fullName>
    </alternativeName>
</protein>
<keyword evidence="4 16" id="KW-0812">Transmembrane</keyword>
<evidence type="ECO:0000256" key="3">
    <source>
        <dbReference type="ARBA" id="ARBA00022679"/>
    </source>
</evidence>
<feature type="transmembrane region" description="Helical" evidence="16">
    <location>
        <begin position="32"/>
        <end position="55"/>
    </location>
</feature>
<feature type="transmembrane region" description="Helical" evidence="16">
    <location>
        <begin position="293"/>
        <end position="315"/>
    </location>
</feature>
<evidence type="ECO:0000313" key="17">
    <source>
        <dbReference type="EMBL" id="ACF47265.1"/>
    </source>
</evidence>
<dbReference type="KEGG" id="paa:Paes_2264"/>
<evidence type="ECO:0000256" key="13">
    <source>
        <dbReference type="ARBA" id="ARBA00041418"/>
    </source>
</evidence>
<dbReference type="Proteomes" id="UP000002725">
    <property type="component" value="Chromosome"/>
</dbReference>
<evidence type="ECO:0000256" key="11">
    <source>
        <dbReference type="ARBA" id="ARBA00038053"/>
    </source>
</evidence>
<dbReference type="GO" id="GO:0008360">
    <property type="term" value="P:regulation of cell shape"/>
    <property type="evidence" value="ECO:0007669"/>
    <property type="project" value="UniProtKB-KW"/>
</dbReference>
<keyword evidence="2" id="KW-0328">Glycosyltransferase</keyword>
<comment type="similarity">
    <text evidence="11">Belongs to the SEDS family. FtsW subfamily.</text>
</comment>
<keyword evidence="8 16" id="KW-0472">Membrane</keyword>
<evidence type="ECO:0000256" key="6">
    <source>
        <dbReference type="ARBA" id="ARBA00022984"/>
    </source>
</evidence>
<evidence type="ECO:0000256" key="15">
    <source>
        <dbReference type="ARBA" id="ARBA00049902"/>
    </source>
</evidence>
<evidence type="ECO:0000313" key="18">
    <source>
        <dbReference type="Proteomes" id="UP000002725"/>
    </source>
</evidence>
<dbReference type="eggNOG" id="COG0772">
    <property type="taxonomic scope" value="Bacteria"/>
</dbReference>
<accession>B4S6R0</accession>
<dbReference type="PANTHER" id="PTHR30474:SF2">
    <property type="entry name" value="PEPTIDOGLYCAN GLYCOSYLTRANSFERASE FTSW-RELATED"/>
    <property type="match status" value="1"/>
</dbReference>
<keyword evidence="3" id="KW-0808">Transferase</keyword>
<dbReference type="AlphaFoldDB" id="B4S6R0"/>
<feature type="transmembrane region" description="Helical" evidence="16">
    <location>
        <begin position="359"/>
        <end position="380"/>
    </location>
</feature>
<name>B4S6R0_PROA2</name>
<reference evidence="17" key="1">
    <citation type="submission" date="2008-06" db="EMBL/GenBank/DDBJ databases">
        <title>Complete sequence of chromosome of Prosthecochloris aestuarii DSM 271.</title>
        <authorList>
            <consortium name="US DOE Joint Genome Institute"/>
            <person name="Lucas S."/>
            <person name="Copeland A."/>
            <person name="Lapidus A."/>
            <person name="Glavina del Rio T."/>
            <person name="Dalin E."/>
            <person name="Tice H."/>
            <person name="Bruce D."/>
            <person name="Goodwin L."/>
            <person name="Pitluck S."/>
            <person name="Schmutz J."/>
            <person name="Larimer F."/>
            <person name="Land M."/>
            <person name="Hauser L."/>
            <person name="Kyrpides N."/>
            <person name="Anderson I."/>
            <person name="Liu Z."/>
            <person name="Li T."/>
            <person name="Zhao F."/>
            <person name="Overmann J."/>
            <person name="Bryant D.A."/>
            <person name="Richardson P."/>
        </authorList>
    </citation>
    <scope>NUCLEOTIDE SEQUENCE [LARGE SCALE GENOMIC DNA]</scope>
    <source>
        <strain evidence="17">DSM 271</strain>
    </source>
</reference>
<dbReference type="GO" id="GO:0051301">
    <property type="term" value="P:cell division"/>
    <property type="evidence" value="ECO:0007669"/>
    <property type="project" value="InterPro"/>
</dbReference>
<feature type="transmembrane region" description="Helical" evidence="16">
    <location>
        <begin position="164"/>
        <end position="181"/>
    </location>
</feature>